<dbReference type="GO" id="GO:0046872">
    <property type="term" value="F:metal ion binding"/>
    <property type="evidence" value="ECO:0007669"/>
    <property type="project" value="UniProtKB-KW"/>
</dbReference>
<comment type="catalytic activity">
    <reaction evidence="4">
        <text>6-methylsalicylate + H(+) = 3-methylphenol + CO2</text>
        <dbReference type="Rhea" id="RHEA:23112"/>
        <dbReference type="ChEBI" id="CHEBI:15378"/>
        <dbReference type="ChEBI" id="CHEBI:16526"/>
        <dbReference type="ChEBI" id="CHEBI:17231"/>
        <dbReference type="ChEBI" id="CHEBI:36658"/>
        <dbReference type="EC" id="4.1.1.52"/>
    </reaction>
    <physiologicalReaction direction="left-to-right" evidence="4">
        <dbReference type="Rhea" id="RHEA:23113"/>
    </physiologicalReaction>
</comment>
<dbReference type="RefSeq" id="WP_184261035.1">
    <property type="nucleotide sequence ID" value="NZ_JACHIO010000037.1"/>
</dbReference>
<keyword evidence="2" id="KW-0862">Zinc</keyword>
<evidence type="ECO:0000256" key="1">
    <source>
        <dbReference type="ARBA" id="ARBA00022723"/>
    </source>
</evidence>
<protein>
    <recommendedName>
        <fullName evidence="5">6-methylsalicylate decarboxylase</fullName>
        <ecNumber evidence="5">4.1.1.52</ecNumber>
    </recommendedName>
</protein>
<keyword evidence="7" id="KW-0378">Hydrolase</keyword>
<dbReference type="EC" id="4.1.1.52" evidence="5"/>
<comment type="caution">
    <text evidence="7">The sequence shown here is derived from an EMBL/GenBank/DDBJ whole genome shotgun (WGS) entry which is preliminary data.</text>
</comment>
<dbReference type="AlphaFoldDB" id="A0A7W7ZV97"/>
<accession>A0A7W7ZV97</accession>
<dbReference type="PANTHER" id="PTHR21240">
    <property type="entry name" value="2-AMINO-3-CARBOXYLMUCONATE-6-SEMIALDEHYDE DECARBOXYLASE"/>
    <property type="match status" value="1"/>
</dbReference>
<evidence type="ECO:0000313" key="7">
    <source>
        <dbReference type="EMBL" id="MBB5066817.1"/>
    </source>
</evidence>
<keyword evidence="3" id="KW-0456">Lyase</keyword>
<evidence type="ECO:0000256" key="4">
    <source>
        <dbReference type="ARBA" id="ARBA00036832"/>
    </source>
</evidence>
<keyword evidence="1" id="KW-0479">Metal-binding</keyword>
<feature type="domain" description="Amidohydrolase-related" evidence="6">
    <location>
        <begin position="10"/>
        <end position="304"/>
    </location>
</feature>
<dbReference type="InterPro" id="IPR006680">
    <property type="entry name" value="Amidohydro-rel"/>
</dbReference>
<organism evidence="7 8">
    <name type="scientific">Granulicella mallensis</name>
    <dbReference type="NCBI Taxonomy" id="940614"/>
    <lineage>
        <taxon>Bacteria</taxon>
        <taxon>Pseudomonadati</taxon>
        <taxon>Acidobacteriota</taxon>
        <taxon>Terriglobia</taxon>
        <taxon>Terriglobales</taxon>
        <taxon>Acidobacteriaceae</taxon>
        <taxon>Granulicella</taxon>
    </lineage>
</organism>
<dbReference type="InterPro" id="IPR032466">
    <property type="entry name" value="Metal_Hydrolase"/>
</dbReference>
<dbReference type="Pfam" id="PF04909">
    <property type="entry name" value="Amidohydro_2"/>
    <property type="match status" value="1"/>
</dbReference>
<dbReference type="PANTHER" id="PTHR21240:SF29">
    <property type="entry name" value="AMIDOHYDROLASE-RELATED DOMAIN-CONTAINING PROTEIN"/>
    <property type="match status" value="1"/>
</dbReference>
<dbReference type="GO" id="GO:0016787">
    <property type="term" value="F:hydrolase activity"/>
    <property type="evidence" value="ECO:0007669"/>
    <property type="project" value="UniProtKB-KW"/>
</dbReference>
<evidence type="ECO:0000256" key="3">
    <source>
        <dbReference type="ARBA" id="ARBA00023239"/>
    </source>
</evidence>
<evidence type="ECO:0000313" key="8">
    <source>
        <dbReference type="Proteomes" id="UP000584867"/>
    </source>
</evidence>
<dbReference type="EMBL" id="JACHIO010000037">
    <property type="protein sequence ID" value="MBB5066817.1"/>
    <property type="molecule type" value="Genomic_DNA"/>
</dbReference>
<gene>
    <name evidence="7" type="ORF">HDF15_005202</name>
</gene>
<sequence>MKEVLVNQWIDVHAHFYPPETEEEIHARWEAMKKGCWTSPAAPRWSPESTLAYMDSAGIAMQMLSNIPKMRDKLRVSNDYAAALVEKYPNRFGFLAAIPTDDPSSAIDEIRRASDDLRADGFAMTFRYNDVYLSDERLEPVWEELDRRHAVVFGHPDAYAGGVMGRPCALMEVAFETARTVTDMIYAGTFRKYPNVTMILAHCGGALPALSGRLLLLGNEDWIPNPHQVTTDEMRKYLQRFFLDTAGVCPTGLAPALTMTTPDRLVYGSDCGVPCSTDRTMNANLKALLEYPGLTREQVQQIGRRALDLFPAAAKRLQQSR</sequence>
<reference evidence="7 8" key="1">
    <citation type="submission" date="2020-08" db="EMBL/GenBank/DDBJ databases">
        <title>Genomic Encyclopedia of Type Strains, Phase IV (KMG-V): Genome sequencing to study the core and pangenomes of soil and plant-associated prokaryotes.</title>
        <authorList>
            <person name="Whitman W."/>
        </authorList>
    </citation>
    <scope>NUCLEOTIDE SEQUENCE [LARGE SCALE GENOMIC DNA]</scope>
    <source>
        <strain evidence="7 8">X5P3</strain>
    </source>
</reference>
<dbReference type="InterPro" id="IPR032465">
    <property type="entry name" value="ACMSD"/>
</dbReference>
<dbReference type="Proteomes" id="UP000584867">
    <property type="component" value="Unassembled WGS sequence"/>
</dbReference>
<evidence type="ECO:0000256" key="2">
    <source>
        <dbReference type="ARBA" id="ARBA00022833"/>
    </source>
</evidence>
<dbReference type="GO" id="GO:0019748">
    <property type="term" value="P:secondary metabolic process"/>
    <property type="evidence" value="ECO:0007669"/>
    <property type="project" value="TreeGrafter"/>
</dbReference>
<dbReference type="SUPFAM" id="SSF51556">
    <property type="entry name" value="Metallo-dependent hydrolases"/>
    <property type="match status" value="1"/>
</dbReference>
<dbReference type="GO" id="GO:0047596">
    <property type="term" value="F:6-methylsalicylate decarboxylase activity"/>
    <property type="evidence" value="ECO:0007669"/>
    <property type="project" value="UniProtKB-EC"/>
</dbReference>
<name>A0A7W7ZV97_9BACT</name>
<dbReference type="CDD" id="cd01292">
    <property type="entry name" value="metallo-dependent_hydrolases"/>
    <property type="match status" value="1"/>
</dbReference>
<dbReference type="Gene3D" id="3.20.20.140">
    <property type="entry name" value="Metal-dependent hydrolases"/>
    <property type="match status" value="1"/>
</dbReference>
<evidence type="ECO:0000256" key="5">
    <source>
        <dbReference type="ARBA" id="ARBA00038889"/>
    </source>
</evidence>
<proteinExistence type="predicted"/>
<evidence type="ECO:0000259" key="6">
    <source>
        <dbReference type="Pfam" id="PF04909"/>
    </source>
</evidence>
<dbReference type="GO" id="GO:0005829">
    <property type="term" value="C:cytosol"/>
    <property type="evidence" value="ECO:0007669"/>
    <property type="project" value="TreeGrafter"/>
</dbReference>